<dbReference type="EMBL" id="PFSA01000061">
    <property type="protein sequence ID" value="PJC32006.1"/>
    <property type="molecule type" value="Genomic_DNA"/>
</dbReference>
<dbReference type="PANTHER" id="PTHR39184:SF1">
    <property type="entry name" value="PBSX PHAGE TERMINASE LARGE SUBUNIT"/>
    <property type="match status" value="1"/>
</dbReference>
<dbReference type="Gene3D" id="3.30.420.280">
    <property type="match status" value="1"/>
</dbReference>
<accession>A0A2M8EZ62</accession>
<reference evidence="2" key="1">
    <citation type="submission" date="2017-09" db="EMBL/GenBank/DDBJ databases">
        <title>Depth-based differentiation of microbial function through sediment-hosted aquifers and enrichment of novel symbionts in the deep terrestrial subsurface.</title>
        <authorList>
            <person name="Probst A.J."/>
            <person name="Ladd B."/>
            <person name="Jarett J.K."/>
            <person name="Geller-Mcgrath D.E."/>
            <person name="Sieber C.M.K."/>
            <person name="Emerson J.B."/>
            <person name="Anantharaman K."/>
            <person name="Thomas B.C."/>
            <person name="Malmstrom R."/>
            <person name="Stieglmeier M."/>
            <person name="Klingl A."/>
            <person name="Woyke T."/>
            <person name="Ryan C.M."/>
            <person name="Banfield J.F."/>
        </authorList>
    </citation>
    <scope>NUCLEOTIDE SEQUENCE [LARGE SCALE GENOMIC DNA]</scope>
</reference>
<evidence type="ECO:0000313" key="2">
    <source>
        <dbReference type="Proteomes" id="UP000229777"/>
    </source>
</evidence>
<comment type="caution">
    <text evidence="1">The sequence shown here is derived from an EMBL/GenBank/DDBJ whole genome shotgun (WGS) entry which is preliminary data.</text>
</comment>
<dbReference type="Proteomes" id="UP000229777">
    <property type="component" value="Unassembled WGS sequence"/>
</dbReference>
<dbReference type="AlphaFoldDB" id="A0A2M8EZ62"/>
<gene>
    <name evidence="1" type="ORF">CO049_03510</name>
</gene>
<dbReference type="PANTHER" id="PTHR39184">
    <property type="match status" value="1"/>
</dbReference>
<proteinExistence type="predicted"/>
<dbReference type="InterPro" id="IPR052380">
    <property type="entry name" value="Viral_DNA_packaging_terminase"/>
</dbReference>
<organism evidence="1 2">
    <name type="scientific">Candidatus Roizmanbacteria bacterium CG_4_9_14_0_2_um_filter_36_12</name>
    <dbReference type="NCBI Taxonomy" id="1974837"/>
    <lineage>
        <taxon>Bacteria</taxon>
        <taxon>Candidatus Roizmaniibacteriota</taxon>
    </lineage>
</organism>
<evidence type="ECO:0008006" key="3">
    <source>
        <dbReference type="Google" id="ProtNLM"/>
    </source>
</evidence>
<sequence>MKEKQRLRPEEFARRYEGEFKKMEGLVYDLPPEQIITPNLDIVKKAEFVGAGIDWGFRNPAAISVGALWDNAWYIIDDWKESGRTTAEIIQVAKNKVSEFRIQRFYPDPAEPDRIKECKNAGLNIADTNNDVIGGISTIQQLIKDKRFFVFDICRNWLDEQSKYHYPEGQEGKPFKDEPEKIDDHLMSGTRYLIYSYQPIRTEMPKTFGGAGWDRY</sequence>
<protein>
    <recommendedName>
        <fullName evidence="3">Terminase large subunit gp17-like C-terminal domain-containing protein</fullName>
    </recommendedName>
</protein>
<name>A0A2M8EZ62_9BACT</name>
<evidence type="ECO:0000313" key="1">
    <source>
        <dbReference type="EMBL" id="PJC32006.1"/>
    </source>
</evidence>